<accession>A0A2U2MW18</accession>
<evidence type="ECO:0000259" key="4">
    <source>
        <dbReference type="Pfam" id="PF16113"/>
    </source>
</evidence>
<dbReference type="CDD" id="cd06558">
    <property type="entry name" value="crotonase-like"/>
    <property type="match status" value="1"/>
</dbReference>
<evidence type="ECO:0000313" key="5">
    <source>
        <dbReference type="EMBL" id="PWG61049.1"/>
    </source>
</evidence>
<keyword evidence="6" id="KW-1185">Reference proteome</keyword>
<dbReference type="GO" id="GO:0003860">
    <property type="term" value="F:3-hydroxyisobutyryl-CoA hydrolase activity"/>
    <property type="evidence" value="ECO:0007669"/>
    <property type="project" value="UniProtKB-EC"/>
</dbReference>
<dbReference type="InterPro" id="IPR029045">
    <property type="entry name" value="ClpP/crotonase-like_dom_sf"/>
</dbReference>
<feature type="domain" description="Enoyl-CoA hydratase/isomerase" evidence="4">
    <location>
        <begin position="19"/>
        <end position="359"/>
    </location>
</feature>
<dbReference type="Pfam" id="PF16113">
    <property type="entry name" value="ECH_2"/>
    <property type="match status" value="1"/>
</dbReference>
<evidence type="ECO:0000313" key="6">
    <source>
        <dbReference type="Proteomes" id="UP000245474"/>
    </source>
</evidence>
<sequence length="373" mass="40946">MNETPIIIEERTAAGGHRIGVATLNAPRSLNALTLPMIERLRPQLEAWAEDPGIACVVLMGAGEKAFCAGGDVVSMYHAIRENPGGPVPFAERFFEQEYRLDYAIHTFPKPILVWGHGVVMGGGLGLLVGASHRVVTEHAKVAMPEITIGLYPDVAGTWFLNRMPGRIGLFLGLTGARMNAADTLYTGLADYLITADRRDAVLSALADIAWEDDPELNRGHLSVALRRFADASRAARPASNVLRHLDLIDHVTDHHSVRGILDALEGYAGEDDWVDAARATLAAGSPTSARVILEQYRRGRHLSLKEVFMRELNMSVRCVRGHDYPEGVRALLVDKDRNPRWDPPSVEAVSDELVESFFLPAEGLEENPLRDL</sequence>
<dbReference type="InterPro" id="IPR032259">
    <property type="entry name" value="HIBYL-CoA-H"/>
</dbReference>
<dbReference type="NCBIfam" id="NF004127">
    <property type="entry name" value="PRK05617.1"/>
    <property type="match status" value="1"/>
</dbReference>
<dbReference type="OrthoDB" id="9790967at2"/>
<dbReference type="GO" id="GO:0005829">
    <property type="term" value="C:cytosol"/>
    <property type="evidence" value="ECO:0007669"/>
    <property type="project" value="TreeGrafter"/>
</dbReference>
<dbReference type="GO" id="GO:0006574">
    <property type="term" value="P:L-valine catabolic process"/>
    <property type="evidence" value="ECO:0007669"/>
    <property type="project" value="TreeGrafter"/>
</dbReference>
<gene>
    <name evidence="5" type="ORF">DEM34_18380</name>
</gene>
<evidence type="ECO:0000256" key="3">
    <source>
        <dbReference type="ARBA" id="ARBA00022801"/>
    </source>
</evidence>
<dbReference type="PANTHER" id="PTHR43176">
    <property type="entry name" value="3-HYDROXYISOBUTYRYL-COA HYDROLASE-RELATED"/>
    <property type="match status" value="1"/>
</dbReference>
<protein>
    <recommendedName>
        <fullName evidence="2">3-hydroxyisobutyryl-CoA hydrolase</fullName>
        <ecNumber evidence="2">3.1.2.4</ecNumber>
    </recommendedName>
</protein>
<dbReference type="EMBL" id="QFFI01000052">
    <property type="protein sequence ID" value="PWG61049.1"/>
    <property type="molecule type" value="Genomic_DNA"/>
</dbReference>
<comment type="caution">
    <text evidence="5">The sequence shown here is derived from an EMBL/GenBank/DDBJ whole genome shotgun (WGS) entry which is preliminary data.</text>
</comment>
<reference evidence="5 6" key="1">
    <citation type="submission" date="2018-05" db="EMBL/GenBank/DDBJ databases">
        <title>Spiribacter halobius sp. nov., a moderately halophilic bacterium isolated from marine solar saltern.</title>
        <authorList>
            <person name="Zheng W.-S."/>
            <person name="Lu D.-C."/>
            <person name="Du Z.-J."/>
        </authorList>
    </citation>
    <scope>NUCLEOTIDE SEQUENCE [LARGE SCALE GENOMIC DNA]</scope>
    <source>
        <strain evidence="5 6">E85</strain>
    </source>
</reference>
<dbReference type="Gene3D" id="3.90.226.10">
    <property type="entry name" value="2-enoyl-CoA Hydratase, Chain A, domain 1"/>
    <property type="match status" value="1"/>
</dbReference>
<dbReference type="Proteomes" id="UP000245474">
    <property type="component" value="Unassembled WGS sequence"/>
</dbReference>
<evidence type="ECO:0000256" key="2">
    <source>
        <dbReference type="ARBA" id="ARBA00011915"/>
    </source>
</evidence>
<evidence type="ECO:0000256" key="1">
    <source>
        <dbReference type="ARBA" id="ARBA00001709"/>
    </source>
</evidence>
<dbReference type="PANTHER" id="PTHR43176:SF3">
    <property type="entry name" value="3-HYDROXYISOBUTYRYL-COA HYDROLASE, MITOCHONDRIAL"/>
    <property type="match status" value="1"/>
</dbReference>
<keyword evidence="5" id="KW-0413">Isomerase</keyword>
<dbReference type="AlphaFoldDB" id="A0A2U2MW18"/>
<organism evidence="5 6">
    <name type="scientific">Sediminicurvatus halobius</name>
    <dbReference type="NCBI Taxonomy" id="2182432"/>
    <lineage>
        <taxon>Bacteria</taxon>
        <taxon>Pseudomonadati</taxon>
        <taxon>Pseudomonadota</taxon>
        <taxon>Gammaproteobacteria</taxon>
        <taxon>Chromatiales</taxon>
        <taxon>Ectothiorhodospiraceae</taxon>
        <taxon>Sediminicurvatus</taxon>
    </lineage>
</organism>
<dbReference type="SUPFAM" id="SSF52096">
    <property type="entry name" value="ClpP/crotonase"/>
    <property type="match status" value="1"/>
</dbReference>
<name>A0A2U2MW18_9GAMM</name>
<dbReference type="GO" id="GO:0016853">
    <property type="term" value="F:isomerase activity"/>
    <property type="evidence" value="ECO:0007669"/>
    <property type="project" value="UniProtKB-KW"/>
</dbReference>
<dbReference type="InterPro" id="IPR045004">
    <property type="entry name" value="ECH_dom"/>
</dbReference>
<keyword evidence="3" id="KW-0378">Hydrolase</keyword>
<dbReference type="RefSeq" id="WP_109680286.1">
    <property type="nucleotide sequence ID" value="NZ_CP086615.1"/>
</dbReference>
<comment type="catalytic activity">
    <reaction evidence="1">
        <text>3-hydroxy-2-methylpropanoyl-CoA + H2O = 3-hydroxy-2-methylpropanoate + CoA + H(+)</text>
        <dbReference type="Rhea" id="RHEA:20888"/>
        <dbReference type="ChEBI" id="CHEBI:11805"/>
        <dbReference type="ChEBI" id="CHEBI:15377"/>
        <dbReference type="ChEBI" id="CHEBI:15378"/>
        <dbReference type="ChEBI" id="CHEBI:57287"/>
        <dbReference type="ChEBI" id="CHEBI:57340"/>
        <dbReference type="EC" id="3.1.2.4"/>
    </reaction>
</comment>
<dbReference type="EC" id="3.1.2.4" evidence="2"/>
<proteinExistence type="predicted"/>